<evidence type="ECO:0000313" key="2">
    <source>
        <dbReference type="EMBL" id="MBI1620250.1"/>
    </source>
</evidence>
<dbReference type="InterPro" id="IPR002123">
    <property type="entry name" value="Plipid/glycerol_acylTrfase"/>
</dbReference>
<dbReference type="EMBL" id="JADGMQ010000003">
    <property type="protein sequence ID" value="MBI1620250.1"/>
    <property type="molecule type" value="Genomic_DNA"/>
</dbReference>
<dbReference type="Pfam" id="PF01553">
    <property type="entry name" value="Acyltransferase"/>
    <property type="match status" value="1"/>
</dbReference>
<keyword evidence="2" id="KW-0808">Transferase</keyword>
<name>A0ABS0SAD6_9HYPH</name>
<sequence>MILITVVIAAVVAAWLLLTFVHARRQKITLRQALLYAPLALIWRIDAGALSKTAADDGPLLYVVSHQSRLDPALMLCLLPENTLHILDDHAASSPWLEPWRDLARTIAFNPEHVFVSRRLVRVLRGRGRLCVYLAADMDPASRAFRLYRAVARIALRAEAKVVPIRVDGAEKLTSSFVDEAKTSQPFARLTIRTLAPATLLELRQRNPEITTNSSALFARMEELRQRPPGPND</sequence>
<proteinExistence type="predicted"/>
<protein>
    <submittedName>
        <fullName evidence="2">1-acyl-sn-glycerol-3-phosphate acyltransferase</fullName>
    </submittedName>
</protein>
<dbReference type="GO" id="GO:0016746">
    <property type="term" value="F:acyltransferase activity"/>
    <property type="evidence" value="ECO:0007669"/>
    <property type="project" value="UniProtKB-KW"/>
</dbReference>
<accession>A0ABS0SAD6</accession>
<organism evidence="2 3">
    <name type="scientific">Aquamicrobium zhengzhouense</name>
    <dbReference type="NCBI Taxonomy" id="2781738"/>
    <lineage>
        <taxon>Bacteria</taxon>
        <taxon>Pseudomonadati</taxon>
        <taxon>Pseudomonadota</taxon>
        <taxon>Alphaproteobacteria</taxon>
        <taxon>Hyphomicrobiales</taxon>
        <taxon>Phyllobacteriaceae</taxon>
        <taxon>Aquamicrobium</taxon>
    </lineage>
</organism>
<reference evidence="2 3" key="1">
    <citation type="submission" date="2020-10" db="EMBL/GenBank/DDBJ databases">
        <title>Aquamicrobium zhengzhouensis sp. nov., a exopolysaccharide producing bacterium isolated from farmland soil.</title>
        <authorList>
            <person name="Wang X."/>
        </authorList>
    </citation>
    <scope>NUCLEOTIDE SEQUENCE [LARGE SCALE GENOMIC DNA]</scope>
    <source>
        <strain evidence="3">cd-1</strain>
    </source>
</reference>
<dbReference type="SMART" id="SM00563">
    <property type="entry name" value="PlsC"/>
    <property type="match status" value="1"/>
</dbReference>
<comment type="caution">
    <text evidence="2">The sequence shown here is derived from an EMBL/GenBank/DDBJ whole genome shotgun (WGS) entry which is preliminary data.</text>
</comment>
<evidence type="ECO:0000313" key="3">
    <source>
        <dbReference type="Proteomes" id="UP000601789"/>
    </source>
</evidence>
<dbReference type="Proteomes" id="UP000601789">
    <property type="component" value="Unassembled WGS sequence"/>
</dbReference>
<feature type="domain" description="Phospholipid/glycerol acyltransferase" evidence="1">
    <location>
        <begin position="60"/>
        <end position="170"/>
    </location>
</feature>
<evidence type="ECO:0000259" key="1">
    <source>
        <dbReference type="SMART" id="SM00563"/>
    </source>
</evidence>
<gene>
    <name evidence="2" type="ORF">IOD40_06180</name>
</gene>
<dbReference type="RefSeq" id="WP_198475435.1">
    <property type="nucleotide sequence ID" value="NZ_JADGMQ010000003.1"/>
</dbReference>
<keyword evidence="2" id="KW-0012">Acyltransferase</keyword>
<dbReference type="SUPFAM" id="SSF69593">
    <property type="entry name" value="Glycerol-3-phosphate (1)-acyltransferase"/>
    <property type="match status" value="1"/>
</dbReference>
<keyword evidence="3" id="KW-1185">Reference proteome</keyword>